<feature type="region of interest" description="N-terminal hotdog fold" evidence="7">
    <location>
        <begin position="1283"/>
        <end position="1415"/>
    </location>
</feature>
<dbReference type="SUPFAM" id="SSF53901">
    <property type="entry name" value="Thiolase-like"/>
    <property type="match status" value="1"/>
</dbReference>
<dbReference type="GO" id="GO:0032259">
    <property type="term" value="P:methylation"/>
    <property type="evidence" value="ECO:0007669"/>
    <property type="project" value="UniProtKB-KW"/>
</dbReference>
<dbReference type="PROSITE" id="PS00012">
    <property type="entry name" value="PHOSPHOPANTETHEINE"/>
    <property type="match status" value="1"/>
</dbReference>
<dbReference type="GO" id="GO:0006633">
    <property type="term" value="P:fatty acid biosynthetic process"/>
    <property type="evidence" value="ECO:0007669"/>
    <property type="project" value="InterPro"/>
</dbReference>
<dbReference type="SUPFAM" id="SSF52151">
    <property type="entry name" value="FabD/lysophospholipase-like"/>
    <property type="match status" value="2"/>
</dbReference>
<dbReference type="CDD" id="cd02440">
    <property type="entry name" value="AdoMet_MTases"/>
    <property type="match status" value="1"/>
</dbReference>
<dbReference type="Pfam" id="PF00550">
    <property type="entry name" value="PP-binding"/>
    <property type="match status" value="3"/>
</dbReference>
<dbReference type="GO" id="GO:0031177">
    <property type="term" value="F:phosphopantetheine binding"/>
    <property type="evidence" value="ECO:0007669"/>
    <property type="project" value="InterPro"/>
</dbReference>
<dbReference type="Pfam" id="PF00698">
    <property type="entry name" value="Acyl_transf_1"/>
    <property type="match status" value="1"/>
</dbReference>
<dbReference type="InterPro" id="IPR042104">
    <property type="entry name" value="PKS_dehydratase_sf"/>
</dbReference>
<feature type="domain" description="Ketosynthase family 3 (KS3)" evidence="10">
    <location>
        <begin position="376"/>
        <end position="799"/>
    </location>
</feature>
<dbReference type="Gene3D" id="3.30.70.3290">
    <property type="match status" value="1"/>
</dbReference>
<dbReference type="Pfam" id="PF00109">
    <property type="entry name" value="ketoacyl-synt"/>
    <property type="match status" value="1"/>
</dbReference>
<dbReference type="InterPro" id="IPR029063">
    <property type="entry name" value="SAM-dependent_MTases_sf"/>
</dbReference>
<comment type="pathway">
    <text evidence="1">Secondary metabolite biosynthesis.</text>
</comment>
<feature type="region of interest" description="Disordered" evidence="8">
    <location>
        <begin position="2583"/>
        <end position="2625"/>
    </location>
</feature>
<evidence type="ECO:0000259" key="11">
    <source>
        <dbReference type="PROSITE" id="PS52019"/>
    </source>
</evidence>
<dbReference type="GO" id="GO:0044550">
    <property type="term" value="P:secondary metabolite biosynthetic process"/>
    <property type="evidence" value="ECO:0007669"/>
    <property type="project" value="UniProtKB-ARBA"/>
</dbReference>
<dbReference type="Pfam" id="PF22621">
    <property type="entry name" value="CurL-like_PKS_C"/>
    <property type="match status" value="1"/>
</dbReference>
<dbReference type="InterPro" id="IPR041068">
    <property type="entry name" value="HTH_51"/>
</dbReference>
<dbReference type="InterPro" id="IPR016035">
    <property type="entry name" value="Acyl_Trfase/lysoPLipase"/>
</dbReference>
<dbReference type="Pfam" id="PF07859">
    <property type="entry name" value="Abhydrolase_3"/>
    <property type="match status" value="1"/>
</dbReference>
<dbReference type="SUPFAM" id="SSF55048">
    <property type="entry name" value="Probable ACP-binding domain of malonyl-CoA ACP transacylase"/>
    <property type="match status" value="1"/>
</dbReference>
<evidence type="ECO:0000313" key="13">
    <source>
        <dbReference type="Proteomes" id="UP000054032"/>
    </source>
</evidence>
<feature type="compositionally biased region" description="Acidic residues" evidence="8">
    <location>
        <begin position="2592"/>
        <end position="2617"/>
    </location>
</feature>
<feature type="compositionally biased region" description="Polar residues" evidence="8">
    <location>
        <begin position="1638"/>
        <end position="1652"/>
    </location>
</feature>
<dbReference type="Pfam" id="PF14765">
    <property type="entry name" value="PS-DH"/>
    <property type="match status" value="1"/>
</dbReference>
<feature type="domain" description="Carrier" evidence="9">
    <location>
        <begin position="1653"/>
        <end position="1729"/>
    </location>
</feature>
<dbReference type="Pfam" id="PF00326">
    <property type="entry name" value="Peptidase_S9"/>
    <property type="match status" value="1"/>
</dbReference>
<feature type="domain" description="Carrier" evidence="9">
    <location>
        <begin position="1755"/>
        <end position="1829"/>
    </location>
</feature>
<dbReference type="Gene3D" id="3.10.129.110">
    <property type="entry name" value="Polyketide synthase dehydratase"/>
    <property type="match status" value="1"/>
</dbReference>
<accession>W6Z3U4</accession>
<dbReference type="RefSeq" id="XP_007689067.1">
    <property type="nucleotide sequence ID" value="XM_007690877.1"/>
</dbReference>
<dbReference type="Gene3D" id="3.40.50.1820">
    <property type="entry name" value="alpha/beta hydrolase"/>
    <property type="match status" value="1"/>
</dbReference>
<dbReference type="PROSITE" id="PS52019">
    <property type="entry name" value="PKS_MFAS_DH"/>
    <property type="match status" value="1"/>
</dbReference>
<dbReference type="Pfam" id="PF18558">
    <property type="entry name" value="HTH_51"/>
    <property type="match status" value="1"/>
</dbReference>
<feature type="region of interest" description="C-terminal hotdog fold" evidence="7">
    <location>
        <begin position="1436"/>
        <end position="1588"/>
    </location>
</feature>
<dbReference type="STRING" id="930090.W6Z3U4"/>
<dbReference type="PROSITE" id="PS52004">
    <property type="entry name" value="KS3_2"/>
    <property type="match status" value="1"/>
</dbReference>
<dbReference type="InterPro" id="IPR016036">
    <property type="entry name" value="Malonyl_transacylase_ACP-bd"/>
</dbReference>
<name>W6Z3U4_COCMI</name>
<dbReference type="PANTHER" id="PTHR43775">
    <property type="entry name" value="FATTY ACID SYNTHASE"/>
    <property type="match status" value="1"/>
</dbReference>
<dbReference type="SUPFAM" id="SSF53335">
    <property type="entry name" value="S-adenosyl-L-methionine-dependent methyltransferases"/>
    <property type="match status" value="1"/>
</dbReference>
<dbReference type="SUPFAM" id="SSF53474">
    <property type="entry name" value="alpha/beta-Hydrolases"/>
    <property type="match status" value="1"/>
</dbReference>
<dbReference type="InterPro" id="IPR049900">
    <property type="entry name" value="PKS_mFAS_DH"/>
</dbReference>
<protein>
    <recommendedName>
        <fullName evidence="14">Carrier domain-containing protein</fullName>
    </recommendedName>
</protein>
<evidence type="ECO:0008006" key="14">
    <source>
        <dbReference type="Google" id="ProtNLM"/>
    </source>
</evidence>
<evidence type="ECO:0000256" key="8">
    <source>
        <dbReference type="SAM" id="MobiDB-lite"/>
    </source>
</evidence>
<dbReference type="eggNOG" id="KOG1202">
    <property type="taxonomic scope" value="Eukaryota"/>
</dbReference>
<dbReference type="Gene3D" id="3.40.47.10">
    <property type="match status" value="1"/>
</dbReference>
<evidence type="ECO:0000259" key="9">
    <source>
        <dbReference type="PROSITE" id="PS50075"/>
    </source>
</evidence>
<dbReference type="PROSITE" id="PS50075">
    <property type="entry name" value="CARRIER"/>
    <property type="match status" value="3"/>
</dbReference>
<dbReference type="InterPro" id="IPR016039">
    <property type="entry name" value="Thiolase-like"/>
</dbReference>
<evidence type="ECO:0000259" key="10">
    <source>
        <dbReference type="PROSITE" id="PS52004"/>
    </source>
</evidence>
<dbReference type="InterPro" id="IPR001227">
    <property type="entry name" value="Ac_transferase_dom_sf"/>
</dbReference>
<dbReference type="GO" id="GO:0004315">
    <property type="term" value="F:3-oxoacyl-[acyl-carrier-protein] synthase activity"/>
    <property type="evidence" value="ECO:0007669"/>
    <property type="project" value="InterPro"/>
</dbReference>
<feature type="active site" description="Proton donor; for dehydratase activity" evidence="7">
    <location>
        <position position="1499"/>
    </location>
</feature>
<dbReference type="PROSITE" id="PS00606">
    <property type="entry name" value="KS3_1"/>
    <property type="match status" value="1"/>
</dbReference>
<dbReference type="HOGENOM" id="CLU_000022_6_2_1"/>
<dbReference type="Pfam" id="PF02801">
    <property type="entry name" value="Ketoacyl-synt_C"/>
    <property type="match status" value="1"/>
</dbReference>
<dbReference type="Pfam" id="PF16073">
    <property type="entry name" value="SAT"/>
    <property type="match status" value="1"/>
</dbReference>
<feature type="compositionally biased region" description="Low complexity" evidence="8">
    <location>
        <begin position="1944"/>
        <end position="1954"/>
    </location>
</feature>
<dbReference type="Gene3D" id="3.40.366.10">
    <property type="entry name" value="Malonyl-Coenzyme A Acyl Carrier Protein, domain 2"/>
    <property type="match status" value="2"/>
</dbReference>
<evidence type="ECO:0000256" key="5">
    <source>
        <dbReference type="ARBA" id="ARBA00022679"/>
    </source>
</evidence>
<dbReference type="SMART" id="SM00827">
    <property type="entry name" value="PKS_AT"/>
    <property type="match status" value="1"/>
</dbReference>
<dbReference type="InterPro" id="IPR036736">
    <property type="entry name" value="ACP-like_sf"/>
</dbReference>
<dbReference type="InterPro" id="IPR049551">
    <property type="entry name" value="PKS_DH_C"/>
</dbReference>
<feature type="region of interest" description="Disordered" evidence="8">
    <location>
        <begin position="1595"/>
        <end position="1656"/>
    </location>
</feature>
<sequence length="2716" mass="292869">MAPSKPTQAASVAIFCPQSKAPDAAYLEQLRTFLIQQPQLRKLAADVQRLDETWDILAARRPGIAALHQGPKYLRALHEWVESGVSGPVAGAMSGILSLPLLVIVQTCQYFQYLRLTGLAHAEFLQGLETGGAQGYCGGLLPAMAIACAKDEDEVVYMAGIAMRIALAVGAYGELGDDENLPGPTTIVLRLRHEGQGDDIVRKFPGSYVSAVTDPKTISVVGPVPTLEKVTAYARELGLQAQGVHLRGKVHNPENAELARELCELCDEIENLRLPPSTELQVPIYSNITGRQLQDCSLTHEAVLTILASRCEWWTLLGELASALQSTGVQSHTFAMFGIGDCVPLMPFHQARLKVSKIDIHRTIREAELSEYTYPEDAIAIVGAACRLPGANDMEELWDLLAGGVSKAEGIRPDRIPLHASFRASQDQKFTSKRKFFGNFVDGVDGFDHTFFRTNPKEAANMDPQQRVLLELAYQAMDSSGYLRSHKRENGDNIGCFIGASFNEYLDNTSAHAPTAYTSTGTIRAFLCGKISYYFGWSGPAEVIDTACSASLVAINRACRAVLSGECAQALAGGINIMSGINNFMDLGKAGFLSPTGQCKPFDKNADGYCRADGGGLVVLKLLRHARADGDNILGVIPGIATNQGGLSASITVPHSPAQMTLYRRILKQAAMKPEQVSYVECHGTGTQAGDPLEIASVREVFCGGDRQGNLHLGSLKGNIGHCETAAGVASLLKVLAMLQKQQIPPLASFKSLNPKIPALAPDKMAVAKQVETWDAPLRAACVNSYGAAGSNAALLCVEMKCKGAGATGEGAAAASATAWPIVISAASKESLTRYCQALDAFLAKKMDVVLGDLSFTLAERRQRHRFQLVTTVSDVSSLGRVLTSGQVETSMLDVANAARPVVLAFGGQSKRVVGLDRGLYESSPRLRAYIDECNTMLADMGYPSIVPAILSSEPLDDVVVLQTGTFAVQYACAKCWTDAGVRVEAVVGHSFGELTALAFSGALSLRSGLKMVAARAQLMATKWGEERGTMLAIHATRDVVEQVMSKVDGGELEVACYNAVGSQVVVGSASAVARAEAVLSGEAHFASVRSQRVDVTHGFHSAFTEPLLDELAGVAASLAFGEPRIPLEMCVPDECAQQSPGPLRIAQHTRQPVYFVDAVRRIEARLGPRCLWLEAGTDSPIIPMAKRAVAQPAQHVFVGLRLAGAQHSARVLAEATAALWREGVDVSFWPHLGGPAESGLSHIYLPPYEFVRTPHWLPNIDRAAEACARAHHDTVVKPAIQPEKLQTLLVTPQQPGSLAFTVNIASKRFRDIVSGHAVRARPLCPASMYMECAVMALQCHLGSRFNKAWALSFEKLSFEHALGVDPNRDVSVVLSDAGEPGLWTFQLRSAPKSSTTSRFSTHGRGKIRLASPPPLHTYKHLVAERIQHVSNKPGTETLLSKRAYGLFSQVVTYAPLMRGIQSITMDGTRAVAAIKVPSPPVAPDESSAIALCDTVSIDTFIQVVGLLINSSDACIPDHVFVATGLDSATLSQACDFTAADSWTVYAVFRSTSDTTATGDVFVMTPDGTVALTIMDVAFTRLPIATLERLLDTANSAPTSRTNAAPRKHSAPQKHASTAVPSRHAVPDLIAPDESPAHSYSESEGSVATPPSEQDDSSLRKMIAMYTGVSVDSIAAQATMADLGVDSLAAVEFAEDLRSQFGKDIESTHLLASTLNALSQLVLTSVSKPQPKIKSAKAHVVQMDPLPQVHAAASSAGRQRLLKIISDTCGAPPSDIKNSHTLRDLGVDSLASVELSSDLENAFSVQIDENDLHLDSTVADIVNYLGIGNESEQITPAMQAPMPTSISLQATHSYSPTPAAAPQGESNAIHQRVVQIISDACGAPTEDISGDDLLRDLGVDSLAAMELKSELEDEFNVELDDNLLDLSVSEIVKSCGGALTASVDVPTTSVSTPTSRPPTSKPAIPNSPKVPADMVNPFDSLINSERDYAAKARKCGFLDFNTKVSSRQDELMLAYIVEAFVELGIDLRKLKEGTPLPPLAYRSKNAYDRLMQRIWVILGKHGLVNTVGTSRHVRGAATCPQSTSEELLERVRQDFPAYKCEFSLMNVTGSQLGQCLAGKQDPIALMFKTQDAQAIMEDFYLNSPMLATATEMLVDTIVDAVSKSKINNPVNILEIGAGFGGTTRKLVQSLNRLGRPVNYTFTDISPTLVGRALKVFSDQYPWLQFQTWNMEQTPPSALCATGPFDIVIGTNCVHATQDRTLTLNRLKQLLHPTGFVVLSEVTEIVDWYDIAYGLLDGWWSDKDGCYPLQPAETWMRCFKDAGFAVASYSQGPSADLNIQKLLIASMRNDVEAPKRAPLRQKLETVVYKTVDGVDIHADVFFPQQPPATAMPLALMIHGGGHMTLSRKAVRPAQTNFLLENGVLPVSIDHRLCPEVNIIDGPITDTLDAYKWMTTALPNLARAKGIIVDPERVVVIGWSTGGHLAMTTAWTAKSASVRLPRAILSFYCPTDFESGDLDKRRAEEYPERTMKLKDIIKALPKKPLTQYDGNGTDTTGLGWVRPGDPRSELVLSLFKEGNGLPLLLNGLPKASSDEDDSEEDDSEEDSEDSDEDDVEDDDAWLHTPDPERVAAISPLAQLRRGNYTVPTFVIHGTNDEIVPYHTAVAFVDALGKAGIEGQLLTVQGARHIHDVTLKPGTKRWDETVAPGYEFLFEKLRC</sequence>
<dbReference type="SMART" id="SM00825">
    <property type="entry name" value="PKS_KS"/>
    <property type="match status" value="1"/>
</dbReference>
<feature type="active site" description="Proton acceptor; for dehydratase activity" evidence="7">
    <location>
        <position position="1317"/>
    </location>
</feature>
<keyword evidence="3" id="KW-0597">Phosphoprotein</keyword>
<reference evidence="12 13" key="1">
    <citation type="journal article" date="2013" name="PLoS Genet.">
        <title>Comparative genome structure, secondary metabolite, and effector coding capacity across Cochliobolus pathogens.</title>
        <authorList>
            <person name="Condon B.J."/>
            <person name="Leng Y."/>
            <person name="Wu D."/>
            <person name="Bushley K.E."/>
            <person name="Ohm R.A."/>
            <person name="Otillar R."/>
            <person name="Martin J."/>
            <person name="Schackwitz W."/>
            <person name="Grimwood J."/>
            <person name="MohdZainudin N."/>
            <person name="Xue C."/>
            <person name="Wang R."/>
            <person name="Manning V.A."/>
            <person name="Dhillon B."/>
            <person name="Tu Z.J."/>
            <person name="Steffenson B.J."/>
            <person name="Salamov A."/>
            <person name="Sun H."/>
            <person name="Lowry S."/>
            <person name="LaButti K."/>
            <person name="Han J."/>
            <person name="Copeland A."/>
            <person name="Lindquist E."/>
            <person name="Barry K."/>
            <person name="Schmutz J."/>
            <person name="Baker S.E."/>
            <person name="Ciuffetti L.M."/>
            <person name="Grigoriev I.V."/>
            <person name="Zhong S."/>
            <person name="Turgeon B.G."/>
        </authorList>
    </citation>
    <scope>NUCLEOTIDE SEQUENCE [LARGE SCALE GENOMIC DNA]</scope>
    <source>
        <strain evidence="12 13">ATCC 44560</strain>
    </source>
</reference>
<dbReference type="GO" id="GO:0008168">
    <property type="term" value="F:methyltransferase activity"/>
    <property type="evidence" value="ECO:0007669"/>
    <property type="project" value="UniProtKB-KW"/>
</dbReference>
<dbReference type="InterPro" id="IPR013094">
    <property type="entry name" value="AB_hydrolase_3"/>
</dbReference>
<dbReference type="InterPro" id="IPR014043">
    <property type="entry name" value="Acyl_transferase_dom"/>
</dbReference>
<evidence type="ECO:0000313" key="12">
    <source>
        <dbReference type="EMBL" id="EUC44413.1"/>
    </source>
</evidence>
<keyword evidence="6" id="KW-0511">Multifunctional enzyme</keyword>
<keyword evidence="2" id="KW-0596">Phosphopantetheine</keyword>
<dbReference type="GO" id="GO:0006508">
    <property type="term" value="P:proteolysis"/>
    <property type="evidence" value="ECO:0007669"/>
    <property type="project" value="InterPro"/>
</dbReference>
<feature type="domain" description="PKS/mFAS DH" evidence="11">
    <location>
        <begin position="1283"/>
        <end position="1588"/>
    </location>
</feature>
<proteinExistence type="predicted"/>
<dbReference type="InterPro" id="IPR006162">
    <property type="entry name" value="Ppantetheine_attach_site"/>
</dbReference>
<dbReference type="InterPro" id="IPR009081">
    <property type="entry name" value="PP-bd_ACP"/>
</dbReference>
<keyword evidence="4" id="KW-0489">Methyltransferase</keyword>
<dbReference type="InterPro" id="IPR001375">
    <property type="entry name" value="Peptidase_S9_cat"/>
</dbReference>
<keyword evidence="5" id="KW-0808">Transferase</keyword>
<dbReference type="Gene3D" id="3.40.50.150">
    <property type="entry name" value="Vaccinia Virus protein VP39"/>
    <property type="match status" value="1"/>
</dbReference>
<dbReference type="GO" id="GO:0008236">
    <property type="term" value="F:serine-type peptidase activity"/>
    <property type="evidence" value="ECO:0007669"/>
    <property type="project" value="InterPro"/>
</dbReference>
<dbReference type="Pfam" id="PF13489">
    <property type="entry name" value="Methyltransf_23"/>
    <property type="match status" value="1"/>
</dbReference>
<dbReference type="CDD" id="cd00833">
    <property type="entry name" value="PKS"/>
    <property type="match status" value="1"/>
</dbReference>
<evidence type="ECO:0000256" key="4">
    <source>
        <dbReference type="ARBA" id="ARBA00022603"/>
    </source>
</evidence>
<dbReference type="InterPro" id="IPR020841">
    <property type="entry name" value="PKS_Beta-ketoAc_synthase_dom"/>
</dbReference>
<evidence type="ECO:0000256" key="3">
    <source>
        <dbReference type="ARBA" id="ARBA00022553"/>
    </source>
</evidence>
<dbReference type="InterPro" id="IPR029058">
    <property type="entry name" value="AB_hydrolase_fold"/>
</dbReference>
<dbReference type="EMBL" id="KI964005">
    <property type="protein sequence ID" value="EUC44413.1"/>
    <property type="molecule type" value="Genomic_DNA"/>
</dbReference>
<dbReference type="InterPro" id="IPR050091">
    <property type="entry name" value="PKS_NRPS_Biosynth_Enz"/>
</dbReference>
<dbReference type="InterPro" id="IPR018201">
    <property type="entry name" value="Ketoacyl_synth_AS"/>
</dbReference>
<dbReference type="Proteomes" id="UP000054032">
    <property type="component" value="Unassembled WGS sequence"/>
</dbReference>
<evidence type="ECO:0000256" key="2">
    <source>
        <dbReference type="ARBA" id="ARBA00022450"/>
    </source>
</evidence>
<dbReference type="SUPFAM" id="SSF47336">
    <property type="entry name" value="ACP-like"/>
    <property type="match status" value="3"/>
</dbReference>
<evidence type="ECO:0000256" key="1">
    <source>
        <dbReference type="ARBA" id="ARBA00005179"/>
    </source>
</evidence>
<dbReference type="GeneID" id="19124910"/>
<keyword evidence="13" id="KW-1185">Reference proteome</keyword>
<dbReference type="InterPro" id="IPR014030">
    <property type="entry name" value="Ketoacyl_synth_N"/>
</dbReference>
<evidence type="ECO:0000256" key="7">
    <source>
        <dbReference type="PROSITE-ProRule" id="PRU01363"/>
    </source>
</evidence>
<feature type="domain" description="Carrier" evidence="9">
    <location>
        <begin position="1864"/>
        <end position="1942"/>
    </location>
</feature>
<dbReference type="PANTHER" id="PTHR43775:SF21">
    <property type="entry name" value="NON-REDUCING POLYKETIDE SYNTHASE AUSA-RELATED"/>
    <property type="match status" value="1"/>
</dbReference>
<dbReference type="InterPro" id="IPR020806">
    <property type="entry name" value="PKS_PP-bd"/>
</dbReference>
<dbReference type="InterPro" id="IPR014031">
    <property type="entry name" value="Ketoacyl_synth_C"/>
</dbReference>
<dbReference type="InterPro" id="IPR032088">
    <property type="entry name" value="SAT"/>
</dbReference>
<feature type="region of interest" description="Disordered" evidence="8">
    <location>
        <begin position="1944"/>
        <end position="1970"/>
    </location>
</feature>
<dbReference type="Gene3D" id="1.10.1200.10">
    <property type="entry name" value="ACP-like"/>
    <property type="match status" value="3"/>
</dbReference>
<gene>
    <name evidence="12" type="ORF">COCMIDRAFT_6291</name>
</gene>
<dbReference type="SMART" id="SM00823">
    <property type="entry name" value="PKS_PP"/>
    <property type="match status" value="3"/>
</dbReference>
<dbReference type="OrthoDB" id="429813at2759"/>
<dbReference type="KEGG" id="bor:COCMIDRAFT_6291"/>
<dbReference type="GO" id="GO:0004312">
    <property type="term" value="F:fatty acid synthase activity"/>
    <property type="evidence" value="ECO:0007669"/>
    <property type="project" value="TreeGrafter"/>
</dbReference>
<organism evidence="12 13">
    <name type="scientific">Bipolaris oryzae ATCC 44560</name>
    <dbReference type="NCBI Taxonomy" id="930090"/>
    <lineage>
        <taxon>Eukaryota</taxon>
        <taxon>Fungi</taxon>
        <taxon>Dikarya</taxon>
        <taxon>Ascomycota</taxon>
        <taxon>Pezizomycotina</taxon>
        <taxon>Dothideomycetes</taxon>
        <taxon>Pleosporomycetidae</taxon>
        <taxon>Pleosporales</taxon>
        <taxon>Pleosporineae</taxon>
        <taxon>Pleosporaceae</taxon>
        <taxon>Bipolaris</taxon>
    </lineage>
</organism>
<evidence type="ECO:0000256" key="6">
    <source>
        <dbReference type="ARBA" id="ARBA00023268"/>
    </source>
</evidence>